<evidence type="ECO:0000313" key="1">
    <source>
        <dbReference type="EMBL" id="GMR44289.1"/>
    </source>
</evidence>
<proteinExistence type="predicted"/>
<comment type="caution">
    <text evidence="1">The sequence shown here is derived from an EMBL/GenBank/DDBJ whole genome shotgun (WGS) entry which is preliminary data.</text>
</comment>
<dbReference type="EMBL" id="BTRK01000003">
    <property type="protein sequence ID" value="GMR44289.1"/>
    <property type="molecule type" value="Genomic_DNA"/>
</dbReference>
<protein>
    <submittedName>
        <fullName evidence="1">Uncharacterized protein</fullName>
    </submittedName>
</protein>
<dbReference type="Proteomes" id="UP001328107">
    <property type="component" value="Unassembled WGS sequence"/>
</dbReference>
<reference evidence="2" key="1">
    <citation type="submission" date="2022-10" db="EMBL/GenBank/DDBJ databases">
        <title>Genome assembly of Pristionchus species.</title>
        <authorList>
            <person name="Yoshida K."/>
            <person name="Sommer R.J."/>
        </authorList>
    </citation>
    <scope>NUCLEOTIDE SEQUENCE [LARGE SCALE GENOMIC DNA]</scope>
    <source>
        <strain evidence="2">RS5460</strain>
    </source>
</reference>
<name>A0AAN4ZQQ3_9BILA</name>
<accession>A0AAN4ZQQ3</accession>
<gene>
    <name evidence="1" type="ORF">PMAYCL1PPCAC_14484</name>
</gene>
<dbReference type="AlphaFoldDB" id="A0AAN4ZQQ3"/>
<feature type="non-terminal residue" evidence="1">
    <location>
        <position position="85"/>
    </location>
</feature>
<keyword evidence="2" id="KW-1185">Reference proteome</keyword>
<evidence type="ECO:0000313" key="2">
    <source>
        <dbReference type="Proteomes" id="UP001328107"/>
    </source>
</evidence>
<sequence>FFNCLKDKEPLVADDPTFLHWLFERNLINRGEVCKIFLDMTSKEITLLNDEDRDEVMKKAKELCSWDTAFSERALSIAQGHGGYE</sequence>
<organism evidence="1 2">
    <name type="scientific">Pristionchus mayeri</name>
    <dbReference type="NCBI Taxonomy" id="1317129"/>
    <lineage>
        <taxon>Eukaryota</taxon>
        <taxon>Metazoa</taxon>
        <taxon>Ecdysozoa</taxon>
        <taxon>Nematoda</taxon>
        <taxon>Chromadorea</taxon>
        <taxon>Rhabditida</taxon>
        <taxon>Rhabditina</taxon>
        <taxon>Diplogasteromorpha</taxon>
        <taxon>Diplogasteroidea</taxon>
        <taxon>Neodiplogasteridae</taxon>
        <taxon>Pristionchus</taxon>
    </lineage>
</organism>
<feature type="non-terminal residue" evidence="1">
    <location>
        <position position="1"/>
    </location>
</feature>